<evidence type="ECO:0000313" key="2">
    <source>
        <dbReference type="EMBL" id="GAA3523117.1"/>
    </source>
</evidence>
<keyword evidence="3" id="KW-1185">Reference proteome</keyword>
<dbReference type="InterPro" id="IPR035923">
    <property type="entry name" value="TT1751-like_sf"/>
</dbReference>
<evidence type="ECO:0000259" key="1">
    <source>
        <dbReference type="Pfam" id="PF03625"/>
    </source>
</evidence>
<reference evidence="3" key="1">
    <citation type="journal article" date="2019" name="Int. J. Syst. Evol. Microbiol.">
        <title>The Global Catalogue of Microorganisms (GCM) 10K type strain sequencing project: providing services to taxonomists for standard genome sequencing and annotation.</title>
        <authorList>
            <consortium name="The Broad Institute Genomics Platform"/>
            <consortium name="The Broad Institute Genome Sequencing Center for Infectious Disease"/>
            <person name="Wu L."/>
            <person name="Ma J."/>
        </authorList>
    </citation>
    <scope>NUCLEOTIDE SEQUENCE [LARGE SCALE GENOMIC DNA]</scope>
    <source>
        <strain evidence="3">JCM 17460</strain>
    </source>
</reference>
<gene>
    <name evidence="2" type="ORF">GCM10022263_09260</name>
</gene>
<dbReference type="InterPro" id="IPR016796">
    <property type="entry name" value="UCP021774"/>
</dbReference>
<dbReference type="RefSeq" id="WP_246591632.1">
    <property type="nucleotide sequence ID" value="NZ_BAABBB010000004.1"/>
</dbReference>
<dbReference type="PANTHER" id="PTHR38342">
    <property type="entry name" value="SLR5037 PROTEIN"/>
    <property type="match status" value="1"/>
</dbReference>
<dbReference type="Gene3D" id="3.30.310.70">
    <property type="entry name" value="TT1751-like domain"/>
    <property type="match status" value="1"/>
</dbReference>
<comment type="caution">
    <text evidence="2">The sequence shown here is derived from an EMBL/GenBank/DDBJ whole genome shotgun (WGS) entry which is preliminary data.</text>
</comment>
<proteinExistence type="predicted"/>
<name>A0ABP6UYT8_9ACTN</name>
<sequence length="150" mass="15976">MANLKEDLMELTDFTMSATLEASYDDTVALVRELLAEAGFGVLTEIDIRATLKAKLDVEVPAQLILGACRPQLAYRALQVEPRIATLMPCNVVVADAGEGRTRVDVMDPGLLASLAPDPALAEVAADGRARLTGMMESLTATSRTDGSNR</sequence>
<feature type="domain" description="DUF302" evidence="1">
    <location>
        <begin position="46"/>
        <end position="109"/>
    </location>
</feature>
<dbReference type="CDD" id="cd14797">
    <property type="entry name" value="DUF302"/>
    <property type="match status" value="1"/>
</dbReference>
<evidence type="ECO:0000313" key="3">
    <source>
        <dbReference type="Proteomes" id="UP001500301"/>
    </source>
</evidence>
<accession>A0ABP6UYT8</accession>
<dbReference type="Proteomes" id="UP001500301">
    <property type="component" value="Unassembled WGS sequence"/>
</dbReference>
<dbReference type="EMBL" id="BAABBB010000004">
    <property type="protein sequence ID" value="GAA3523117.1"/>
    <property type="molecule type" value="Genomic_DNA"/>
</dbReference>
<dbReference type="Pfam" id="PF03625">
    <property type="entry name" value="DUF302"/>
    <property type="match status" value="1"/>
</dbReference>
<protein>
    <submittedName>
        <fullName evidence="2">DUF302 domain-containing protein</fullName>
    </submittedName>
</protein>
<organism evidence="2 3">
    <name type="scientific">Nocardioides daeguensis</name>
    <dbReference type="NCBI Taxonomy" id="908359"/>
    <lineage>
        <taxon>Bacteria</taxon>
        <taxon>Bacillati</taxon>
        <taxon>Actinomycetota</taxon>
        <taxon>Actinomycetes</taxon>
        <taxon>Propionibacteriales</taxon>
        <taxon>Nocardioidaceae</taxon>
        <taxon>Nocardioides</taxon>
    </lineage>
</organism>
<dbReference type="InterPro" id="IPR005180">
    <property type="entry name" value="DUF302"/>
</dbReference>
<dbReference type="PIRSF" id="PIRSF021774">
    <property type="entry name" value="UCP021774"/>
    <property type="match status" value="1"/>
</dbReference>
<dbReference type="SUPFAM" id="SSF103247">
    <property type="entry name" value="TT1751-like"/>
    <property type="match status" value="1"/>
</dbReference>
<dbReference type="PANTHER" id="PTHR38342:SF1">
    <property type="entry name" value="SLR5037 PROTEIN"/>
    <property type="match status" value="1"/>
</dbReference>